<dbReference type="KEGG" id="mrr:Moror_10516"/>
<name>V2XH19_MONRO</name>
<evidence type="ECO:0000256" key="4">
    <source>
        <dbReference type="ARBA" id="ARBA00022827"/>
    </source>
</evidence>
<keyword evidence="4" id="KW-0274">FAD</keyword>
<keyword evidence="3" id="KW-0285">Flavoprotein</keyword>
<feature type="signal peptide" evidence="5">
    <location>
        <begin position="1"/>
        <end position="22"/>
    </location>
</feature>
<dbReference type="InterPro" id="IPR036188">
    <property type="entry name" value="FAD/NAD-bd_sf"/>
</dbReference>
<reference evidence="7 8" key="1">
    <citation type="journal article" date="2014" name="BMC Genomics">
        <title>Genome and secretome analysis of the hemibiotrophic fungal pathogen, Moniliophthora roreri, which causes frosty pod rot disease of cacao: mechanisms of the biotrophic and necrotrophic phases.</title>
        <authorList>
            <person name="Meinhardt L.W."/>
            <person name="Costa G.G.L."/>
            <person name="Thomazella D.P.T."/>
            <person name="Teixeira P.J.P.L."/>
            <person name="Carazzolle M.F."/>
            <person name="Schuster S.C."/>
            <person name="Carlson J.E."/>
            <person name="Guiltinan M.J."/>
            <person name="Mieczkowski P."/>
            <person name="Farmer A."/>
            <person name="Ramaraj T."/>
            <person name="Crozier J."/>
            <person name="Davis R.E."/>
            <person name="Shao J."/>
            <person name="Melnick R.L."/>
            <person name="Pereira G.A.G."/>
            <person name="Bailey B.A."/>
        </authorList>
    </citation>
    <scope>NUCLEOTIDE SEQUENCE [LARGE SCALE GENOMIC DNA]</scope>
    <source>
        <strain evidence="7 8">MCA 2997</strain>
    </source>
</reference>
<feature type="chain" id="PRO_5004712491" evidence="5">
    <location>
        <begin position="23"/>
        <end position="157"/>
    </location>
</feature>
<keyword evidence="8" id="KW-1185">Reference proteome</keyword>
<evidence type="ECO:0000256" key="1">
    <source>
        <dbReference type="ARBA" id="ARBA00001974"/>
    </source>
</evidence>
<dbReference type="AlphaFoldDB" id="V2XH19"/>
<comment type="similarity">
    <text evidence="2">Belongs to the GMC oxidoreductase family.</text>
</comment>
<keyword evidence="5" id="KW-0732">Signal</keyword>
<accession>V2XH19</accession>
<dbReference type="GO" id="GO:0016614">
    <property type="term" value="F:oxidoreductase activity, acting on CH-OH group of donors"/>
    <property type="evidence" value="ECO:0007669"/>
    <property type="project" value="InterPro"/>
</dbReference>
<dbReference type="InterPro" id="IPR012132">
    <property type="entry name" value="GMC_OxRdtase"/>
</dbReference>
<dbReference type="InterPro" id="IPR000172">
    <property type="entry name" value="GMC_OxRdtase_N"/>
</dbReference>
<dbReference type="GO" id="GO:0050660">
    <property type="term" value="F:flavin adenine dinucleotide binding"/>
    <property type="evidence" value="ECO:0007669"/>
    <property type="project" value="InterPro"/>
</dbReference>
<evidence type="ECO:0000313" key="8">
    <source>
        <dbReference type="Proteomes" id="UP000017559"/>
    </source>
</evidence>
<evidence type="ECO:0000313" key="7">
    <source>
        <dbReference type="EMBL" id="ESK91790.1"/>
    </source>
</evidence>
<gene>
    <name evidence="7" type="ORF">Moror_10516</name>
</gene>
<dbReference type="SUPFAM" id="SSF51905">
    <property type="entry name" value="FAD/NAD(P)-binding domain"/>
    <property type="match status" value="1"/>
</dbReference>
<dbReference type="Proteomes" id="UP000017559">
    <property type="component" value="Unassembled WGS sequence"/>
</dbReference>
<protein>
    <submittedName>
        <fullName evidence="7">Aryl-alcohol oxidase</fullName>
    </submittedName>
</protein>
<comment type="caution">
    <text evidence="7">The sequence shown here is derived from an EMBL/GenBank/DDBJ whole genome shotgun (WGS) entry which is preliminary data.</text>
</comment>
<dbReference type="STRING" id="1381753.V2XH19"/>
<sequence>MFFVPVLATTWLLSFTLQICFAKIYENIYDLPTNEYDFIVVGSGTAGGVIANRLTESGYHKVLLLEAGGLPVNRTQIDVPFYCTNANPQFTWNSTTTAQVGLNGRTSTIPRGFVLGGSTSINGMFYTRGSAEDFDRFASVTGDPGWSWAALQPFRAL</sequence>
<dbReference type="Gene3D" id="3.30.560.10">
    <property type="entry name" value="Glucose Oxidase, domain 3"/>
    <property type="match status" value="1"/>
</dbReference>
<dbReference type="PANTHER" id="PTHR11552">
    <property type="entry name" value="GLUCOSE-METHANOL-CHOLINE GMC OXIDOREDUCTASE"/>
    <property type="match status" value="1"/>
</dbReference>
<comment type="cofactor">
    <cofactor evidence="1">
        <name>FAD</name>
        <dbReference type="ChEBI" id="CHEBI:57692"/>
    </cofactor>
</comment>
<dbReference type="PANTHER" id="PTHR11552:SF147">
    <property type="entry name" value="CHOLINE DEHYDROGENASE, MITOCHONDRIAL"/>
    <property type="match status" value="1"/>
</dbReference>
<evidence type="ECO:0000256" key="3">
    <source>
        <dbReference type="ARBA" id="ARBA00022630"/>
    </source>
</evidence>
<proteinExistence type="inferred from homology"/>
<evidence type="ECO:0000259" key="6">
    <source>
        <dbReference type="Pfam" id="PF00732"/>
    </source>
</evidence>
<organism evidence="7 8">
    <name type="scientific">Moniliophthora roreri (strain MCA 2997)</name>
    <name type="common">Cocoa frosty pod rot fungus</name>
    <name type="synonym">Crinipellis roreri</name>
    <dbReference type="NCBI Taxonomy" id="1381753"/>
    <lineage>
        <taxon>Eukaryota</taxon>
        <taxon>Fungi</taxon>
        <taxon>Dikarya</taxon>
        <taxon>Basidiomycota</taxon>
        <taxon>Agaricomycotina</taxon>
        <taxon>Agaricomycetes</taxon>
        <taxon>Agaricomycetidae</taxon>
        <taxon>Agaricales</taxon>
        <taxon>Marasmiineae</taxon>
        <taxon>Marasmiaceae</taxon>
        <taxon>Moniliophthora</taxon>
    </lineage>
</organism>
<feature type="domain" description="Glucose-methanol-choline oxidoreductase N-terminal" evidence="6">
    <location>
        <begin position="36"/>
        <end position="153"/>
    </location>
</feature>
<feature type="non-terminal residue" evidence="7">
    <location>
        <position position="157"/>
    </location>
</feature>
<dbReference type="EMBL" id="AWSO01000319">
    <property type="protein sequence ID" value="ESK91790.1"/>
    <property type="molecule type" value="Genomic_DNA"/>
</dbReference>
<dbReference type="Pfam" id="PF00732">
    <property type="entry name" value="GMC_oxred_N"/>
    <property type="match status" value="1"/>
</dbReference>
<dbReference type="OrthoDB" id="269227at2759"/>
<dbReference type="HOGENOM" id="CLU_099298_1_0_1"/>
<evidence type="ECO:0000256" key="2">
    <source>
        <dbReference type="ARBA" id="ARBA00010790"/>
    </source>
</evidence>
<evidence type="ECO:0000256" key="5">
    <source>
        <dbReference type="SAM" id="SignalP"/>
    </source>
</evidence>
<dbReference type="Gene3D" id="3.50.50.60">
    <property type="entry name" value="FAD/NAD(P)-binding domain"/>
    <property type="match status" value="1"/>
</dbReference>